<dbReference type="EMBL" id="SFCI01000126">
    <property type="protein sequence ID" value="TFY82261.1"/>
    <property type="molecule type" value="Genomic_DNA"/>
</dbReference>
<accession>A0A4Z0A7L1</accession>
<reference evidence="1 2" key="1">
    <citation type="submission" date="2019-02" db="EMBL/GenBank/DDBJ databases">
        <title>Genome sequencing of the rare red list fungi Hericium alpestre (H. flagellum).</title>
        <authorList>
            <person name="Buettner E."/>
            <person name="Kellner H."/>
        </authorList>
    </citation>
    <scope>NUCLEOTIDE SEQUENCE [LARGE SCALE GENOMIC DNA]</scope>
    <source>
        <strain evidence="1 2">DSM 108284</strain>
    </source>
</reference>
<protein>
    <submittedName>
        <fullName evidence="1">Uncharacterized protein</fullName>
    </submittedName>
</protein>
<sequence>MASEGSSPTDPGGSSTMTKATTWLQILLPDPPEGRWRMPLHTNNLRRYERKYKIPKQNTISVIPPMTTHFPHSTESGCGNWVPVTHPEGGLYFYDSERHIFTDAYVYDPLIADEAEQFIAHLDEILKLYSKSLPPNYELVLEIEPWDDGEFQLMWGYYYIDHDTRSQFWLEEFESADLIWELDGVSTFSHIGHAIESQYW</sequence>
<proteinExistence type="predicted"/>
<organism evidence="1 2">
    <name type="scientific">Hericium alpestre</name>
    <dbReference type="NCBI Taxonomy" id="135208"/>
    <lineage>
        <taxon>Eukaryota</taxon>
        <taxon>Fungi</taxon>
        <taxon>Dikarya</taxon>
        <taxon>Basidiomycota</taxon>
        <taxon>Agaricomycotina</taxon>
        <taxon>Agaricomycetes</taxon>
        <taxon>Russulales</taxon>
        <taxon>Hericiaceae</taxon>
        <taxon>Hericium</taxon>
    </lineage>
</organism>
<dbReference type="OrthoDB" id="2657661at2759"/>
<evidence type="ECO:0000313" key="2">
    <source>
        <dbReference type="Proteomes" id="UP000298061"/>
    </source>
</evidence>
<evidence type="ECO:0000313" key="1">
    <source>
        <dbReference type="EMBL" id="TFY82261.1"/>
    </source>
</evidence>
<dbReference type="AlphaFoldDB" id="A0A4Z0A7L1"/>
<dbReference type="STRING" id="135208.A0A4Z0A7L1"/>
<dbReference type="Proteomes" id="UP000298061">
    <property type="component" value="Unassembled WGS sequence"/>
</dbReference>
<comment type="caution">
    <text evidence="1">The sequence shown here is derived from an EMBL/GenBank/DDBJ whole genome shotgun (WGS) entry which is preliminary data.</text>
</comment>
<gene>
    <name evidence="1" type="ORF">EWM64_g1751</name>
</gene>
<keyword evidence="2" id="KW-1185">Reference proteome</keyword>
<name>A0A4Z0A7L1_9AGAM</name>